<dbReference type="AlphaFoldDB" id="A0AAW2Z7T4"/>
<comment type="caution">
    <text evidence="2">The sequence shown here is derived from an EMBL/GenBank/DDBJ whole genome shotgun (WGS) entry which is preliminary data.</text>
</comment>
<feature type="chain" id="PRO_5043688543" evidence="1">
    <location>
        <begin position="19"/>
        <end position="647"/>
    </location>
</feature>
<dbReference type="Proteomes" id="UP001431209">
    <property type="component" value="Unassembled WGS sequence"/>
</dbReference>
<proteinExistence type="predicted"/>
<protein>
    <submittedName>
        <fullName evidence="2">Lsk1</fullName>
    </submittedName>
</protein>
<accession>A0AAW2Z7T4</accession>
<name>A0AAW2Z7T4_9EUKA</name>
<evidence type="ECO:0000256" key="1">
    <source>
        <dbReference type="SAM" id="SignalP"/>
    </source>
</evidence>
<keyword evidence="3" id="KW-1185">Reference proteome</keyword>
<gene>
    <name evidence="2" type="ORF">AKO1_003086</name>
</gene>
<feature type="signal peptide" evidence="1">
    <location>
        <begin position="1"/>
        <end position="18"/>
    </location>
</feature>
<evidence type="ECO:0000313" key="2">
    <source>
        <dbReference type="EMBL" id="KAL0485485.1"/>
    </source>
</evidence>
<dbReference type="EMBL" id="JAOPGA020001141">
    <property type="protein sequence ID" value="KAL0485485.1"/>
    <property type="molecule type" value="Genomic_DNA"/>
</dbReference>
<reference evidence="2 3" key="1">
    <citation type="submission" date="2024-03" db="EMBL/GenBank/DDBJ databases">
        <title>The Acrasis kona genome and developmental transcriptomes reveal deep origins of eukaryotic multicellular pathways.</title>
        <authorList>
            <person name="Sheikh S."/>
            <person name="Fu C.-J."/>
            <person name="Brown M.W."/>
            <person name="Baldauf S.L."/>
        </authorList>
    </citation>
    <scope>NUCLEOTIDE SEQUENCE [LARGE SCALE GENOMIC DNA]</scope>
    <source>
        <strain evidence="2 3">ATCC MYA-3509</strain>
    </source>
</reference>
<evidence type="ECO:0000313" key="3">
    <source>
        <dbReference type="Proteomes" id="UP001431209"/>
    </source>
</evidence>
<dbReference type="PROSITE" id="PS51257">
    <property type="entry name" value="PROKAR_LIPOPROTEIN"/>
    <property type="match status" value="1"/>
</dbReference>
<keyword evidence="1" id="KW-0732">Signal</keyword>
<organism evidence="2 3">
    <name type="scientific">Acrasis kona</name>
    <dbReference type="NCBI Taxonomy" id="1008807"/>
    <lineage>
        <taxon>Eukaryota</taxon>
        <taxon>Discoba</taxon>
        <taxon>Heterolobosea</taxon>
        <taxon>Tetramitia</taxon>
        <taxon>Eutetramitia</taxon>
        <taxon>Acrasidae</taxon>
        <taxon>Acrasis</taxon>
    </lineage>
</organism>
<sequence length="647" mass="73761">MKALILLITLSFFVLSSCYVDFQGHSVNDLREWPQLLAKGMVWSKVDMNYIPNSLCKQLPSTYPANIREDPRGCFLLTHDLPYVKNPSYNTTQNLLDMISSPNLAKHFRRKDHKFHLALCFKHGGNCKDEGWMSLVDEFYNHAQSLSTKIKDLEVEYILDGSGTPNKDCLYNKWRPWLSTYIPGQDPVDAYESNNNATAYDRYQILNPSVDKDDPQKNIQQLIKSNYGKFINSNHPFLTWEPSNQSDILKVIQSYNNGPQNKNGLYFAINIDPHQFDIYSRSNRSWNVPSTIPQHKPFITSVGLHNGETHFLNLYRPCETCRQIHYSVYTTTKVLGDLKVIKHLELKFPHHSHLIGTIRDIRIITRTRDECKLLLASNNYELVFLNYNYMSHDLVLVSKFENNKSVLDANVFLYQYKIYVSTLEVAPNCSLLLRVSIFHPYKVIQELCLMTQDRDLIRGASMDVITHDDRVSAVVFASDASLNVWSCVVEKFFSKVICSQSPVDVGSHPSVSLSVQNDTIKFLQVHTNSFCYNSDFKNRQSMIAVCEYKPKSIKNVLAYNYGDLDALVNHISHNKSTITSCDEHIFHGTYDMGSNPVVHLYRDGNGELGVVSVHEGVTDGVEVDGECGAPLVYSAGTSVIDSWRLAK</sequence>